<accession>A0A1Y2J480</accession>
<name>A0A1Y2J480_TRAC3</name>
<gene>
    <name evidence="2" type="ORF">PYCCODRAFT_341717</name>
</gene>
<evidence type="ECO:0000256" key="1">
    <source>
        <dbReference type="SAM" id="Phobius"/>
    </source>
</evidence>
<protein>
    <submittedName>
        <fullName evidence="2">Uncharacterized protein</fullName>
    </submittedName>
</protein>
<sequence>MRAHLYGLTRTRIYCLLQTFSHSDATHTRLAARLPLSSLTPLYKQPPVVALPCSTLRYPNSLRASLRSPRLPLYYASHFILRSRRCRFTPLYCFFFPSWLTPTLLLLLLAAALLELVPASRPSAYTIAIQHASS</sequence>
<dbReference type="EMBL" id="KZ084087">
    <property type="protein sequence ID" value="OSD07693.1"/>
    <property type="molecule type" value="Genomic_DNA"/>
</dbReference>
<reference evidence="2 3" key="1">
    <citation type="journal article" date="2015" name="Biotechnol. Biofuels">
        <title>Enhanced degradation of softwood versus hardwood by the white-rot fungus Pycnoporus coccineus.</title>
        <authorList>
            <person name="Couturier M."/>
            <person name="Navarro D."/>
            <person name="Chevret D."/>
            <person name="Henrissat B."/>
            <person name="Piumi F."/>
            <person name="Ruiz-Duenas F.J."/>
            <person name="Martinez A.T."/>
            <person name="Grigoriev I.V."/>
            <person name="Riley R."/>
            <person name="Lipzen A."/>
            <person name="Berrin J.G."/>
            <person name="Master E.R."/>
            <person name="Rosso M.N."/>
        </authorList>
    </citation>
    <scope>NUCLEOTIDE SEQUENCE [LARGE SCALE GENOMIC DNA]</scope>
    <source>
        <strain evidence="2 3">BRFM310</strain>
    </source>
</reference>
<evidence type="ECO:0000313" key="3">
    <source>
        <dbReference type="Proteomes" id="UP000193067"/>
    </source>
</evidence>
<evidence type="ECO:0000313" key="2">
    <source>
        <dbReference type="EMBL" id="OSD07693.1"/>
    </source>
</evidence>
<keyword evidence="1" id="KW-0812">Transmembrane</keyword>
<keyword evidence="3" id="KW-1185">Reference proteome</keyword>
<organism evidence="2 3">
    <name type="scientific">Trametes coccinea (strain BRFM310)</name>
    <name type="common">Pycnoporus coccineus</name>
    <dbReference type="NCBI Taxonomy" id="1353009"/>
    <lineage>
        <taxon>Eukaryota</taxon>
        <taxon>Fungi</taxon>
        <taxon>Dikarya</taxon>
        <taxon>Basidiomycota</taxon>
        <taxon>Agaricomycotina</taxon>
        <taxon>Agaricomycetes</taxon>
        <taxon>Polyporales</taxon>
        <taxon>Polyporaceae</taxon>
        <taxon>Trametes</taxon>
    </lineage>
</organism>
<keyword evidence="1" id="KW-1133">Transmembrane helix</keyword>
<keyword evidence="1" id="KW-0472">Membrane</keyword>
<dbReference type="AlphaFoldDB" id="A0A1Y2J480"/>
<proteinExistence type="predicted"/>
<feature type="transmembrane region" description="Helical" evidence="1">
    <location>
        <begin position="91"/>
        <end position="114"/>
    </location>
</feature>
<dbReference type="Proteomes" id="UP000193067">
    <property type="component" value="Unassembled WGS sequence"/>
</dbReference>